<dbReference type="PANTHER" id="PTHR46401:SF2">
    <property type="entry name" value="GLYCOSYLTRANSFERASE WBBK-RELATED"/>
    <property type="match status" value="1"/>
</dbReference>
<dbReference type="AlphaFoldDB" id="A0A0H5LQE1"/>
<dbReference type="EC" id="2.4.1.250" evidence="3"/>
<dbReference type="Proteomes" id="UP000043316">
    <property type="component" value="Unassembled WGS sequence"/>
</dbReference>
<dbReference type="InterPro" id="IPR001296">
    <property type="entry name" value="Glyco_trans_1"/>
</dbReference>
<gene>
    <name evidence="3" type="primary">mshA</name>
    <name evidence="3" type="ORF">ERS008476_00172</name>
</gene>
<dbReference type="PANTHER" id="PTHR46401">
    <property type="entry name" value="GLYCOSYLTRANSFERASE WBBK-RELATED"/>
    <property type="match status" value="1"/>
</dbReference>
<keyword evidence="3" id="KW-0328">Glycosyltransferase</keyword>
<feature type="domain" description="Glycosyl transferase family 1" evidence="2">
    <location>
        <begin position="205"/>
        <end position="349"/>
    </location>
</feature>
<evidence type="ECO:0000256" key="1">
    <source>
        <dbReference type="ARBA" id="ARBA00022679"/>
    </source>
</evidence>
<reference evidence="4" key="1">
    <citation type="submission" date="2015-03" db="EMBL/GenBank/DDBJ databases">
        <authorList>
            <consortium name="Pathogen Informatics"/>
        </authorList>
    </citation>
    <scope>NUCLEOTIDE SEQUENCE [LARGE SCALE GENOMIC DNA]</scope>
    <source>
        <strain evidence="4">R148</strain>
    </source>
</reference>
<protein>
    <submittedName>
        <fullName evidence="3">Group 1 glycosyl transferase</fullName>
        <ecNumber evidence="3">2.4.1.250</ecNumber>
    </submittedName>
</protein>
<sequence length="379" mass="42638">MRVIFGTDAIKHPLTGIGRYTFELAKELQKSHELSELLFLQGRRVSQVLPTLCPSHSISNAGGIRNIAKSSKILSELYRYTAPWLKKLALNKYSDFIYHSPNFYLPPKVNKAVATFHDLSIFTWPQCHPKDRVRYMRKELLLTLKRANILITDSEFTRRELAEYFDYPIDKVVSAPLASSGDFYPRDYTSLHSLMTRLGLTAGQYTLFTGTIEPRKNIATLLDAYERLPIELRSQFPLVICGFPGWSSEGLHRRFELAAQEGWLLYLGYLNSDDLPLLFAGARTFLFPSLYEGFGLPVLEAMASGVPVVCSNAASLPEVLGDAGLMCDAMDVEGLTTAIISSLVDDDWRVKSIAKGLIKAETFSWDQCAQDTIRAYKQV</sequence>
<name>A0A0H5LQE1_YERIN</name>
<evidence type="ECO:0000313" key="3">
    <source>
        <dbReference type="EMBL" id="CRY53288.1"/>
    </source>
</evidence>
<keyword evidence="1 3" id="KW-0808">Transferase</keyword>
<accession>A0A0H5LQE1</accession>
<organism evidence="3 4">
    <name type="scientific">Yersinia intermedia</name>
    <dbReference type="NCBI Taxonomy" id="631"/>
    <lineage>
        <taxon>Bacteria</taxon>
        <taxon>Pseudomonadati</taxon>
        <taxon>Pseudomonadota</taxon>
        <taxon>Gammaproteobacteria</taxon>
        <taxon>Enterobacterales</taxon>
        <taxon>Yersiniaceae</taxon>
        <taxon>Yersinia</taxon>
    </lineage>
</organism>
<dbReference type="Gene3D" id="3.40.50.2000">
    <property type="entry name" value="Glycogen Phosphorylase B"/>
    <property type="match status" value="2"/>
</dbReference>
<dbReference type="EMBL" id="CWJI01000001">
    <property type="protein sequence ID" value="CRY53288.1"/>
    <property type="molecule type" value="Genomic_DNA"/>
</dbReference>
<proteinExistence type="predicted"/>
<dbReference type="Pfam" id="PF00534">
    <property type="entry name" value="Glycos_transf_1"/>
    <property type="match status" value="1"/>
</dbReference>
<dbReference type="CDD" id="cd03809">
    <property type="entry name" value="GT4_MtfB-like"/>
    <property type="match status" value="1"/>
</dbReference>
<dbReference type="GO" id="GO:0102710">
    <property type="term" value="F:D-inositol-3-phosphate glycosyltransferase activity"/>
    <property type="evidence" value="ECO:0007669"/>
    <property type="project" value="UniProtKB-EC"/>
</dbReference>
<evidence type="ECO:0000259" key="2">
    <source>
        <dbReference type="Pfam" id="PF00534"/>
    </source>
</evidence>
<evidence type="ECO:0000313" key="4">
    <source>
        <dbReference type="Proteomes" id="UP000043316"/>
    </source>
</evidence>
<dbReference type="RefSeq" id="WP_053008679.1">
    <property type="nucleotide sequence ID" value="NZ_CWJI01000001.1"/>
</dbReference>
<dbReference type="SUPFAM" id="SSF53756">
    <property type="entry name" value="UDP-Glycosyltransferase/glycogen phosphorylase"/>
    <property type="match status" value="1"/>
</dbReference>
<dbReference type="GO" id="GO:0009103">
    <property type="term" value="P:lipopolysaccharide biosynthetic process"/>
    <property type="evidence" value="ECO:0007669"/>
    <property type="project" value="TreeGrafter"/>
</dbReference>